<dbReference type="InterPro" id="IPR023346">
    <property type="entry name" value="Lysozyme-like_dom_sf"/>
</dbReference>
<dbReference type="PANTHER" id="PTHR37423">
    <property type="entry name" value="SOLUBLE LYTIC MUREIN TRANSGLYCOSYLASE-RELATED"/>
    <property type="match status" value="1"/>
</dbReference>
<protein>
    <submittedName>
        <fullName evidence="5">Transglycosylase SLT domain-containing protein</fullName>
    </submittedName>
</protein>
<dbReference type="EMBL" id="CP046053">
    <property type="protein sequence ID" value="QGM48314.1"/>
    <property type="molecule type" value="Genomic_DNA"/>
</dbReference>
<dbReference type="SUPFAM" id="SSF53955">
    <property type="entry name" value="Lysozyme-like"/>
    <property type="match status" value="1"/>
</dbReference>
<dbReference type="KEGG" id="mhey:H2LOC_021125"/>
<evidence type="ECO:0000256" key="3">
    <source>
        <dbReference type="SAM" id="MobiDB-lite"/>
    </source>
</evidence>
<evidence type="ECO:0000256" key="1">
    <source>
        <dbReference type="ARBA" id="ARBA00007734"/>
    </source>
</evidence>
<reference evidence="5 6" key="1">
    <citation type="submission" date="2019-11" db="EMBL/GenBank/DDBJ databases">
        <title>The genome sequence of Methylocystis heyeri.</title>
        <authorList>
            <person name="Oshkin I.Y."/>
            <person name="Miroshnikov K."/>
            <person name="Dedysh S.N."/>
        </authorList>
    </citation>
    <scope>NUCLEOTIDE SEQUENCE [LARGE SCALE GENOMIC DNA]</scope>
    <source>
        <strain evidence="5 6">H2</strain>
        <plasmid evidence="5 6">unnamed1</plasmid>
    </source>
</reference>
<dbReference type="Proteomes" id="UP000309061">
    <property type="component" value="Plasmid unnamed1"/>
</dbReference>
<keyword evidence="5" id="KW-0614">Plasmid</keyword>
<dbReference type="OrthoDB" id="9801695at2"/>
<dbReference type="Pfam" id="PF01464">
    <property type="entry name" value="SLT"/>
    <property type="match status" value="1"/>
</dbReference>
<dbReference type="PANTHER" id="PTHR37423:SF2">
    <property type="entry name" value="MEMBRANE-BOUND LYTIC MUREIN TRANSGLYCOSYLASE C"/>
    <property type="match status" value="1"/>
</dbReference>
<proteinExistence type="inferred from homology"/>
<sequence length="185" mass="19824">MDAASLRDLVRQEARKQGVDEKAALAILNQESTDGEQVNSPKGARGPMQLMPATAAQYGVKDICNPVENVTGGVAFLKDLMAQFQGNLMLVAAAYNAGSERVYRSNGVPPNAETVRYVASVTNKYYGLGELTVRRGKSAARRATDGSPLQEVSRAPTSKPEPYKGQQWIGGSVLYVSSDEEGDGR</sequence>
<evidence type="ECO:0000313" key="6">
    <source>
        <dbReference type="Proteomes" id="UP000309061"/>
    </source>
</evidence>
<comment type="similarity">
    <text evidence="1">Belongs to the transglycosylase Slt family.</text>
</comment>
<dbReference type="CDD" id="cd00254">
    <property type="entry name" value="LT-like"/>
    <property type="match status" value="1"/>
</dbReference>
<gene>
    <name evidence="5" type="ORF">H2LOC_021125</name>
</gene>
<evidence type="ECO:0000259" key="4">
    <source>
        <dbReference type="Pfam" id="PF01464"/>
    </source>
</evidence>
<feature type="domain" description="Transglycosylase SLT" evidence="4">
    <location>
        <begin position="9"/>
        <end position="107"/>
    </location>
</feature>
<feature type="region of interest" description="Disordered" evidence="3">
    <location>
        <begin position="136"/>
        <end position="166"/>
    </location>
</feature>
<dbReference type="AlphaFoldDB" id="A0A6B8KIW8"/>
<evidence type="ECO:0000256" key="2">
    <source>
        <dbReference type="ARBA" id="ARBA00009387"/>
    </source>
</evidence>
<dbReference type="Gene3D" id="1.10.530.10">
    <property type="match status" value="1"/>
</dbReference>
<dbReference type="InterPro" id="IPR008258">
    <property type="entry name" value="Transglycosylase_SLT_dom_1"/>
</dbReference>
<organism evidence="5 6">
    <name type="scientific">Methylocystis heyeri</name>
    <dbReference type="NCBI Taxonomy" id="391905"/>
    <lineage>
        <taxon>Bacteria</taxon>
        <taxon>Pseudomonadati</taxon>
        <taxon>Pseudomonadota</taxon>
        <taxon>Alphaproteobacteria</taxon>
        <taxon>Hyphomicrobiales</taxon>
        <taxon>Methylocystaceae</taxon>
        <taxon>Methylocystis</taxon>
    </lineage>
</organism>
<keyword evidence="6" id="KW-1185">Reference proteome</keyword>
<name>A0A6B8KIW8_9HYPH</name>
<geneLocation type="plasmid" evidence="5">
    <name>unnamed1</name>
</geneLocation>
<evidence type="ECO:0000313" key="5">
    <source>
        <dbReference type="EMBL" id="QGM48314.1"/>
    </source>
</evidence>
<accession>A0A6B8KIW8</accession>
<comment type="similarity">
    <text evidence="2">Belongs to the virb1 family.</text>
</comment>